<dbReference type="GO" id="GO:0042597">
    <property type="term" value="C:periplasmic space"/>
    <property type="evidence" value="ECO:0007669"/>
    <property type="project" value="UniProtKB-ARBA"/>
</dbReference>
<evidence type="ECO:0000313" key="7">
    <source>
        <dbReference type="Proteomes" id="UP000033640"/>
    </source>
</evidence>
<gene>
    <name evidence="6" type="primary">appA_2</name>
    <name evidence="6" type="ORF">RS83_00912</name>
</gene>
<evidence type="ECO:0000256" key="3">
    <source>
        <dbReference type="ARBA" id="ARBA00022729"/>
    </source>
</evidence>
<evidence type="ECO:0000256" key="4">
    <source>
        <dbReference type="SAM" id="SignalP"/>
    </source>
</evidence>
<accession>A0A0F0LAD5</accession>
<dbReference type="PATRIC" id="fig|82380.11.peg.943"/>
<dbReference type="GO" id="GO:1904680">
    <property type="term" value="F:peptide transmembrane transporter activity"/>
    <property type="evidence" value="ECO:0007669"/>
    <property type="project" value="TreeGrafter"/>
</dbReference>
<reference evidence="6 7" key="1">
    <citation type="submission" date="2015-02" db="EMBL/GenBank/DDBJ databases">
        <title>Draft genome sequences of ten Microbacterium spp. with emphasis on heavy metal contaminated environments.</title>
        <authorList>
            <person name="Corretto E."/>
        </authorList>
    </citation>
    <scope>NUCLEOTIDE SEQUENCE [LARGE SCALE GENOMIC DNA]</scope>
    <source>
        <strain evidence="6 7">BEL4b</strain>
    </source>
</reference>
<dbReference type="GO" id="GO:0043190">
    <property type="term" value="C:ATP-binding cassette (ABC) transporter complex"/>
    <property type="evidence" value="ECO:0007669"/>
    <property type="project" value="InterPro"/>
</dbReference>
<feature type="domain" description="Solute-binding protein family 5" evidence="5">
    <location>
        <begin position="83"/>
        <end position="435"/>
    </location>
</feature>
<comment type="similarity">
    <text evidence="1">Belongs to the bacterial solute-binding protein 5 family.</text>
</comment>
<sequence length="529" mass="55649">MKRSTALPVAAVLSALALTLTSCAGSADPSDPSTGDFVSGGTFVAAVGDDPGDLNPLKAVSPDTFAVVNLAYESLIAVTSEGELVPWLAESWEETGTEVVFTLKDGITCADGSEFTGQTVADNLNYNADPANATFSYGSVIDETISATADGNVVTVTSAANNPFLAVNVGTIMLVCDAGLADPTTLSDATDGTGLFSLSDIKPGDTYTFTKRDDYTWGPDDVTSETAGLPDTIEARVVTDESTAANLLVSGEINAATISGADRSRLDGAGLTHTGVRNPVGMMLFNEKEGRPFSDPLVREALSTAIDRDEVGTVIADGEGLESISLVTKNPLLCVADKPEWTLPDTDLERAGELLDEAGWALGDDGLRTKDGKPLTIKFVYNAPTSTHAAAAELVKETWDKLGVTTELSANDAAAWSEQLYSTFDWDTGWVQIAPGGPVLLSVFFDGATPDAGGLNFMFVKNPEYSTLVAEASSATPDEACGIWNDAEKELIERFDVFPVIDNILPTYQSGAIFDQPNFIQPTSIRMLG</sequence>
<name>A0A0F0LAD5_9MICO</name>
<evidence type="ECO:0000313" key="6">
    <source>
        <dbReference type="EMBL" id="KJL30162.1"/>
    </source>
</evidence>
<keyword evidence="3 4" id="KW-0732">Signal</keyword>
<evidence type="ECO:0000256" key="2">
    <source>
        <dbReference type="ARBA" id="ARBA00022448"/>
    </source>
</evidence>
<dbReference type="PANTHER" id="PTHR30290">
    <property type="entry name" value="PERIPLASMIC BINDING COMPONENT OF ABC TRANSPORTER"/>
    <property type="match status" value="1"/>
</dbReference>
<dbReference type="InterPro" id="IPR000914">
    <property type="entry name" value="SBP_5_dom"/>
</dbReference>
<dbReference type="AlphaFoldDB" id="A0A0F0LAD5"/>
<protein>
    <submittedName>
        <fullName evidence="6">Oligopeptide-binding protein AppA</fullName>
    </submittedName>
</protein>
<keyword evidence="2" id="KW-0813">Transport</keyword>
<dbReference type="Gene3D" id="3.40.190.10">
    <property type="entry name" value="Periplasmic binding protein-like II"/>
    <property type="match status" value="1"/>
</dbReference>
<dbReference type="OrthoDB" id="9046151at2"/>
<dbReference type="PROSITE" id="PS51257">
    <property type="entry name" value="PROKAR_LIPOPROTEIN"/>
    <property type="match status" value="1"/>
</dbReference>
<dbReference type="Proteomes" id="UP000033640">
    <property type="component" value="Unassembled WGS sequence"/>
</dbReference>
<evidence type="ECO:0000256" key="1">
    <source>
        <dbReference type="ARBA" id="ARBA00005695"/>
    </source>
</evidence>
<feature type="signal peptide" evidence="4">
    <location>
        <begin position="1"/>
        <end position="24"/>
    </location>
</feature>
<organism evidence="6 7">
    <name type="scientific">Microbacterium oxydans</name>
    <dbReference type="NCBI Taxonomy" id="82380"/>
    <lineage>
        <taxon>Bacteria</taxon>
        <taxon>Bacillati</taxon>
        <taxon>Actinomycetota</taxon>
        <taxon>Actinomycetes</taxon>
        <taxon>Micrococcales</taxon>
        <taxon>Microbacteriaceae</taxon>
        <taxon>Microbacterium</taxon>
    </lineage>
</organism>
<dbReference type="GO" id="GO:0015833">
    <property type="term" value="P:peptide transport"/>
    <property type="evidence" value="ECO:0007669"/>
    <property type="project" value="TreeGrafter"/>
</dbReference>
<dbReference type="SUPFAM" id="SSF53850">
    <property type="entry name" value="Periplasmic binding protein-like II"/>
    <property type="match status" value="1"/>
</dbReference>
<dbReference type="PIRSF" id="PIRSF002741">
    <property type="entry name" value="MppA"/>
    <property type="match status" value="1"/>
</dbReference>
<proteinExistence type="inferred from homology"/>
<dbReference type="CDD" id="cd00995">
    <property type="entry name" value="PBP2_NikA_DppA_OppA_like"/>
    <property type="match status" value="1"/>
</dbReference>
<dbReference type="Gene3D" id="3.10.105.10">
    <property type="entry name" value="Dipeptide-binding Protein, Domain 3"/>
    <property type="match status" value="1"/>
</dbReference>
<dbReference type="Pfam" id="PF00496">
    <property type="entry name" value="SBP_bac_5"/>
    <property type="match status" value="1"/>
</dbReference>
<dbReference type="InterPro" id="IPR030678">
    <property type="entry name" value="Peptide/Ni-bd"/>
</dbReference>
<dbReference type="InterPro" id="IPR039424">
    <property type="entry name" value="SBP_5"/>
</dbReference>
<feature type="chain" id="PRO_5039562117" evidence="4">
    <location>
        <begin position="25"/>
        <end position="529"/>
    </location>
</feature>
<evidence type="ECO:0000259" key="5">
    <source>
        <dbReference type="Pfam" id="PF00496"/>
    </source>
</evidence>
<dbReference type="PANTHER" id="PTHR30290:SF9">
    <property type="entry name" value="OLIGOPEPTIDE-BINDING PROTEIN APPA"/>
    <property type="match status" value="1"/>
</dbReference>
<dbReference type="EMBL" id="JYIW01000020">
    <property type="protein sequence ID" value="KJL30162.1"/>
    <property type="molecule type" value="Genomic_DNA"/>
</dbReference>
<dbReference type="RefSeq" id="WP_045278346.1">
    <property type="nucleotide sequence ID" value="NZ_JYIW01000020.1"/>
</dbReference>
<comment type="caution">
    <text evidence="6">The sequence shown here is derived from an EMBL/GenBank/DDBJ whole genome shotgun (WGS) entry which is preliminary data.</text>
</comment>